<dbReference type="PANTHER" id="PTHR43867">
    <property type="entry name" value="CELLULOSE SYNTHASE CATALYTIC SUBUNIT A [UDP-FORMING]"/>
    <property type="match status" value="1"/>
</dbReference>
<sequence length="734" mass="80194">MTHAIDLKEFRPDFRPAGDGKRSGPPSLRLVQPLAPVPAVPVLPTAAEPDVSDAGPAVAALPVTKAARRARVEAFVNGLPFLVLIVVSVAGFGAILQLAVQDHRLRALRLQDTVAMAGLWFCSLCYLINRYGASQRSPVARTGLQAAMSQQDGEARGGRHVTVLVPSYCEEPRVIRMTVLSAALAVYPARNIVVLVDDPVTDTVSVARSLEAVDGVRRDLAVPVERMRDQQRAFALRRRSGLFDPAREADLLSRNFHWLADWLDRYGQAFLAGGQPAFAHIDRYFMDAILWPLVGHYRKRAEAATSLRSAGAIEAAYADVSVAFCTDITTFQRKQFANLSHAANKAMNLNAYIALMGGRYRKRSQSGRGYLRAETGRRADLAVRRPDYILTLDADSVIKPEYLRNLAAVLEQDETLGVVQTPYLSFPDSTTCVERYAGATTDIQYLVHQGSSHFKAGFWVGANALIRFEALKAIETVDVQNGMPVPVFIQDRTVIEDTGSTIDLLAKGWGVSNYYAALARSATPADFGALCIQRKRWCNGGLIILGSLLRAMWIAPRGSFGLLGFVLRLHYLVSPVVGNICLFVLMVNSRPSLSFLFAMALAVLPYFLLYGLDLRRLGYRFGDLVAVSALNLLLLPVAFAGILESLVQLVTGRKTSFARTPKVEGRTVVPVFYFLFYGATLGFMGWIAAASVATGNLWAAVSPAANACLILYGLVRYIGLRNVLADCMAGFRRG</sequence>
<dbReference type="InterPro" id="IPR001173">
    <property type="entry name" value="Glyco_trans_2-like"/>
</dbReference>
<dbReference type="Proteomes" id="UP000244496">
    <property type="component" value="Chromosome"/>
</dbReference>
<dbReference type="PANTHER" id="PTHR43867:SF2">
    <property type="entry name" value="CELLULOSE SYNTHASE CATALYTIC SUBUNIT A [UDP-FORMING]"/>
    <property type="match status" value="1"/>
</dbReference>
<dbReference type="GO" id="GO:0005886">
    <property type="term" value="C:plasma membrane"/>
    <property type="evidence" value="ECO:0007669"/>
    <property type="project" value="TreeGrafter"/>
</dbReference>
<accession>A0A2S0UKE6</accession>
<dbReference type="InterPro" id="IPR029044">
    <property type="entry name" value="Nucleotide-diphossugar_trans"/>
</dbReference>
<evidence type="ECO:0000256" key="6">
    <source>
        <dbReference type="ARBA" id="ARBA00023136"/>
    </source>
</evidence>
<dbReference type="RefSeq" id="WP_108435049.1">
    <property type="nucleotide sequence ID" value="NZ_CP028918.1"/>
</dbReference>
<evidence type="ECO:0000256" key="4">
    <source>
        <dbReference type="ARBA" id="ARBA00022692"/>
    </source>
</evidence>
<reference evidence="9 10" key="1">
    <citation type="submission" date="2018-04" db="EMBL/GenBank/DDBJ databases">
        <title>Genome sequencing of Gemmobacter.</title>
        <authorList>
            <person name="Yi H."/>
            <person name="Baek M.-G."/>
        </authorList>
    </citation>
    <scope>NUCLEOTIDE SEQUENCE [LARGE SCALE GENOMIC DNA]</scope>
    <source>
        <strain evidence="9 10">HYN0069</strain>
    </source>
</reference>
<name>A0A2S0UKE6_9RHOB</name>
<feature type="transmembrane region" description="Helical" evidence="7">
    <location>
        <begin position="695"/>
        <end position="715"/>
    </location>
</feature>
<protein>
    <recommendedName>
        <fullName evidence="8">Glycosyltransferase 2-like domain-containing protein</fullName>
    </recommendedName>
</protein>
<organism evidence="9 10">
    <name type="scientific">Paragemmobacter aquarius</name>
    <dbReference type="NCBI Taxonomy" id="2169400"/>
    <lineage>
        <taxon>Bacteria</taxon>
        <taxon>Pseudomonadati</taxon>
        <taxon>Pseudomonadota</taxon>
        <taxon>Alphaproteobacteria</taxon>
        <taxon>Rhodobacterales</taxon>
        <taxon>Paracoccaceae</taxon>
        <taxon>Paragemmobacter</taxon>
    </lineage>
</organism>
<evidence type="ECO:0000256" key="1">
    <source>
        <dbReference type="ARBA" id="ARBA00004141"/>
    </source>
</evidence>
<feature type="transmembrane region" description="Helical" evidence="7">
    <location>
        <begin position="74"/>
        <end position="96"/>
    </location>
</feature>
<keyword evidence="6 7" id="KW-0472">Membrane</keyword>
<evidence type="ECO:0000256" key="5">
    <source>
        <dbReference type="ARBA" id="ARBA00022989"/>
    </source>
</evidence>
<feature type="transmembrane region" description="Helical" evidence="7">
    <location>
        <begin position="108"/>
        <end position="128"/>
    </location>
</feature>
<evidence type="ECO:0000256" key="2">
    <source>
        <dbReference type="ARBA" id="ARBA00022676"/>
    </source>
</evidence>
<dbReference type="OrthoDB" id="9775281at2"/>
<feature type="transmembrane region" description="Helical" evidence="7">
    <location>
        <begin position="668"/>
        <end position="689"/>
    </location>
</feature>
<evidence type="ECO:0000259" key="8">
    <source>
        <dbReference type="Pfam" id="PF13632"/>
    </source>
</evidence>
<feature type="transmembrane region" description="Helical" evidence="7">
    <location>
        <begin position="537"/>
        <end position="555"/>
    </location>
</feature>
<feature type="transmembrane region" description="Helical" evidence="7">
    <location>
        <begin position="567"/>
        <end position="586"/>
    </location>
</feature>
<dbReference type="Gene3D" id="3.90.550.10">
    <property type="entry name" value="Spore Coat Polysaccharide Biosynthesis Protein SpsA, Chain A"/>
    <property type="match status" value="2"/>
</dbReference>
<evidence type="ECO:0000313" key="10">
    <source>
        <dbReference type="Proteomes" id="UP000244496"/>
    </source>
</evidence>
<gene>
    <name evidence="9" type="ORF">HYN69_06645</name>
</gene>
<dbReference type="GO" id="GO:0016758">
    <property type="term" value="F:hexosyltransferase activity"/>
    <property type="evidence" value="ECO:0007669"/>
    <property type="project" value="TreeGrafter"/>
</dbReference>
<dbReference type="InterPro" id="IPR050321">
    <property type="entry name" value="Glycosyltr_2/OpgH_subfam"/>
</dbReference>
<dbReference type="Pfam" id="PF13632">
    <property type="entry name" value="Glyco_trans_2_3"/>
    <property type="match status" value="1"/>
</dbReference>
<keyword evidence="2" id="KW-0328">Glycosyltransferase</keyword>
<dbReference type="AlphaFoldDB" id="A0A2S0UKE6"/>
<evidence type="ECO:0000256" key="7">
    <source>
        <dbReference type="SAM" id="Phobius"/>
    </source>
</evidence>
<feature type="transmembrane region" description="Helical" evidence="7">
    <location>
        <begin position="593"/>
        <end position="612"/>
    </location>
</feature>
<evidence type="ECO:0000313" key="9">
    <source>
        <dbReference type="EMBL" id="AWB48230.1"/>
    </source>
</evidence>
<dbReference type="KEGG" id="geh:HYN69_06645"/>
<keyword evidence="5 7" id="KW-1133">Transmembrane helix</keyword>
<evidence type="ECO:0000256" key="3">
    <source>
        <dbReference type="ARBA" id="ARBA00022679"/>
    </source>
</evidence>
<comment type="subcellular location">
    <subcellularLocation>
        <location evidence="1">Membrane</location>
        <topology evidence="1">Multi-pass membrane protein</topology>
    </subcellularLocation>
</comment>
<keyword evidence="3" id="KW-0808">Transferase</keyword>
<dbReference type="EMBL" id="CP028918">
    <property type="protein sequence ID" value="AWB48230.1"/>
    <property type="molecule type" value="Genomic_DNA"/>
</dbReference>
<proteinExistence type="predicted"/>
<feature type="domain" description="Glycosyltransferase 2-like" evidence="8">
    <location>
        <begin position="388"/>
        <end position="609"/>
    </location>
</feature>
<dbReference type="SUPFAM" id="SSF53448">
    <property type="entry name" value="Nucleotide-diphospho-sugar transferases"/>
    <property type="match status" value="1"/>
</dbReference>
<keyword evidence="10" id="KW-1185">Reference proteome</keyword>
<feature type="transmembrane region" description="Helical" evidence="7">
    <location>
        <begin position="624"/>
        <end position="647"/>
    </location>
</feature>
<keyword evidence="4 7" id="KW-0812">Transmembrane</keyword>